<evidence type="ECO:0000313" key="2">
    <source>
        <dbReference type="Proteomes" id="UP000008144"/>
    </source>
</evidence>
<organism evidence="1 2">
    <name type="scientific">Ciona intestinalis</name>
    <name type="common">Transparent sea squirt</name>
    <name type="synonym">Ascidia intestinalis</name>
    <dbReference type="NCBI Taxonomy" id="7719"/>
    <lineage>
        <taxon>Eukaryota</taxon>
        <taxon>Metazoa</taxon>
        <taxon>Chordata</taxon>
        <taxon>Tunicata</taxon>
        <taxon>Ascidiacea</taxon>
        <taxon>Phlebobranchia</taxon>
        <taxon>Cionidae</taxon>
        <taxon>Ciona</taxon>
    </lineage>
</organism>
<reference evidence="2" key="1">
    <citation type="journal article" date="2002" name="Science">
        <title>The draft genome of Ciona intestinalis: insights into chordate and vertebrate origins.</title>
        <authorList>
            <person name="Dehal P."/>
            <person name="Satou Y."/>
            <person name="Campbell R.K."/>
            <person name="Chapman J."/>
            <person name="Degnan B."/>
            <person name="De Tomaso A."/>
            <person name="Davidson B."/>
            <person name="Di Gregorio A."/>
            <person name="Gelpke M."/>
            <person name="Goodstein D.M."/>
            <person name="Harafuji N."/>
            <person name="Hastings K.E."/>
            <person name="Ho I."/>
            <person name="Hotta K."/>
            <person name="Huang W."/>
            <person name="Kawashima T."/>
            <person name="Lemaire P."/>
            <person name="Martinez D."/>
            <person name="Meinertzhagen I.A."/>
            <person name="Necula S."/>
            <person name="Nonaka M."/>
            <person name="Putnam N."/>
            <person name="Rash S."/>
            <person name="Saiga H."/>
            <person name="Satake M."/>
            <person name="Terry A."/>
            <person name="Yamada L."/>
            <person name="Wang H.G."/>
            <person name="Awazu S."/>
            <person name="Azumi K."/>
            <person name="Boore J."/>
            <person name="Branno M."/>
            <person name="Chin-Bow S."/>
            <person name="DeSantis R."/>
            <person name="Doyle S."/>
            <person name="Francino P."/>
            <person name="Keys D.N."/>
            <person name="Haga S."/>
            <person name="Hayashi H."/>
            <person name="Hino K."/>
            <person name="Imai K.S."/>
            <person name="Inaba K."/>
            <person name="Kano S."/>
            <person name="Kobayashi K."/>
            <person name="Kobayashi M."/>
            <person name="Lee B.I."/>
            <person name="Makabe K.W."/>
            <person name="Manohar C."/>
            <person name="Matassi G."/>
            <person name="Medina M."/>
            <person name="Mochizuki Y."/>
            <person name="Mount S."/>
            <person name="Morishita T."/>
            <person name="Miura S."/>
            <person name="Nakayama A."/>
            <person name="Nishizaka S."/>
            <person name="Nomoto H."/>
            <person name="Ohta F."/>
            <person name="Oishi K."/>
            <person name="Rigoutsos I."/>
            <person name="Sano M."/>
            <person name="Sasaki A."/>
            <person name="Sasakura Y."/>
            <person name="Shoguchi E."/>
            <person name="Shin-i T."/>
            <person name="Spagnuolo A."/>
            <person name="Stainier D."/>
            <person name="Suzuki M.M."/>
            <person name="Tassy O."/>
            <person name="Takatori N."/>
            <person name="Tokuoka M."/>
            <person name="Yagi K."/>
            <person name="Yoshizaki F."/>
            <person name="Wada S."/>
            <person name="Zhang C."/>
            <person name="Hyatt P.D."/>
            <person name="Larimer F."/>
            <person name="Detter C."/>
            <person name="Doggett N."/>
            <person name="Glavina T."/>
            <person name="Hawkins T."/>
            <person name="Richardson P."/>
            <person name="Lucas S."/>
            <person name="Kohara Y."/>
            <person name="Levine M."/>
            <person name="Satoh N."/>
            <person name="Rokhsar D.S."/>
        </authorList>
    </citation>
    <scope>NUCLEOTIDE SEQUENCE [LARGE SCALE GENOMIC DNA]</scope>
</reference>
<accession>H2XJF6</accession>
<evidence type="ECO:0000313" key="1">
    <source>
        <dbReference type="Ensembl" id="ENSCINP00000029788.1"/>
    </source>
</evidence>
<dbReference type="AlphaFoldDB" id="H2XJF6"/>
<protein>
    <submittedName>
        <fullName evidence="1">Uncharacterized protein</fullName>
    </submittedName>
</protein>
<sequence>MKVITIKRRFLQRLNCIWRVFKLPFCLVFNKDNFERSYTVKCKLKQRVHKIIF</sequence>
<proteinExistence type="predicted"/>
<reference evidence="1" key="2">
    <citation type="journal article" date="2008" name="Genome Biol.">
        <title>Improved genome assembly and evidence-based global gene model set for the chordate Ciona intestinalis: new insight into intron and operon populations.</title>
        <authorList>
            <person name="Satou Y."/>
            <person name="Mineta K."/>
            <person name="Ogasawara M."/>
            <person name="Sasakura Y."/>
            <person name="Shoguchi E."/>
            <person name="Ueno K."/>
            <person name="Yamada L."/>
            <person name="Matsumoto J."/>
            <person name="Wasserscheid J."/>
            <person name="Dewar K."/>
            <person name="Wiley G.B."/>
            <person name="Macmil S.L."/>
            <person name="Roe B.A."/>
            <person name="Zeller R.W."/>
            <person name="Hastings K.E."/>
            <person name="Lemaire P."/>
            <person name="Lindquist E."/>
            <person name="Endo T."/>
            <person name="Hotta K."/>
            <person name="Inaba K."/>
        </authorList>
    </citation>
    <scope>NUCLEOTIDE SEQUENCE [LARGE SCALE GENOMIC DNA]</scope>
    <source>
        <strain evidence="1">wild type</strain>
    </source>
</reference>
<dbReference type="EMBL" id="EAAA01001428">
    <property type="status" value="NOT_ANNOTATED_CDS"/>
    <property type="molecule type" value="Genomic_DNA"/>
</dbReference>
<dbReference type="HOGENOM" id="CLU_3067889_0_0_1"/>
<dbReference type="Proteomes" id="UP000008144">
    <property type="component" value="Chromosome 2"/>
</dbReference>
<dbReference type="InParanoid" id="H2XJF6"/>
<keyword evidence="2" id="KW-1185">Reference proteome</keyword>
<name>H2XJF6_CIOIN</name>
<reference evidence="1" key="4">
    <citation type="submission" date="2025-09" db="UniProtKB">
        <authorList>
            <consortium name="Ensembl"/>
        </authorList>
    </citation>
    <scope>IDENTIFICATION</scope>
</reference>
<reference evidence="1" key="3">
    <citation type="submission" date="2025-08" db="UniProtKB">
        <authorList>
            <consortium name="Ensembl"/>
        </authorList>
    </citation>
    <scope>IDENTIFICATION</scope>
</reference>
<dbReference type="Ensembl" id="ENSCINT00000032831.1">
    <property type="protein sequence ID" value="ENSCINP00000029788.1"/>
    <property type="gene ID" value="ENSCING00000023069.1"/>
</dbReference>